<reference evidence="3 4" key="1">
    <citation type="submission" date="2020-03" db="EMBL/GenBank/DDBJ databases">
        <title>Genome sequence of strain Massilia sp. TW-1.</title>
        <authorList>
            <person name="Chaudhary D.K."/>
        </authorList>
    </citation>
    <scope>NUCLEOTIDE SEQUENCE [LARGE SCALE GENOMIC DNA]</scope>
    <source>
        <strain evidence="3 4">TW-1</strain>
    </source>
</reference>
<accession>A0ABX0P782</accession>
<gene>
    <name evidence="3" type="ORF">HAV22_04215</name>
</gene>
<feature type="signal peptide" evidence="1">
    <location>
        <begin position="1"/>
        <end position="19"/>
    </location>
</feature>
<protein>
    <submittedName>
        <fullName evidence="3">PEP-CTERM sorting domain-containing protein</fullName>
    </submittedName>
</protein>
<organism evidence="3 4">
    <name type="scientific">Telluria antibiotica</name>
    <dbReference type="NCBI Taxonomy" id="2717319"/>
    <lineage>
        <taxon>Bacteria</taxon>
        <taxon>Pseudomonadati</taxon>
        <taxon>Pseudomonadota</taxon>
        <taxon>Betaproteobacteria</taxon>
        <taxon>Burkholderiales</taxon>
        <taxon>Oxalobacteraceae</taxon>
        <taxon>Telluria group</taxon>
        <taxon>Telluria</taxon>
    </lineage>
</organism>
<proteinExistence type="predicted"/>
<keyword evidence="1" id="KW-0732">Signal</keyword>
<dbReference type="Proteomes" id="UP000716322">
    <property type="component" value="Unassembled WGS sequence"/>
</dbReference>
<keyword evidence="4" id="KW-1185">Reference proteome</keyword>
<dbReference type="Pfam" id="PF07589">
    <property type="entry name" value="PEP-CTERM"/>
    <property type="match status" value="1"/>
</dbReference>
<dbReference type="RefSeq" id="WP_166856828.1">
    <property type="nucleotide sequence ID" value="NZ_JAAQOM010000002.1"/>
</dbReference>
<evidence type="ECO:0000313" key="3">
    <source>
        <dbReference type="EMBL" id="NIA52857.1"/>
    </source>
</evidence>
<evidence type="ECO:0000259" key="2">
    <source>
        <dbReference type="Pfam" id="PF07589"/>
    </source>
</evidence>
<name>A0ABX0P782_9BURK</name>
<comment type="caution">
    <text evidence="3">The sequence shown here is derived from an EMBL/GenBank/DDBJ whole genome shotgun (WGS) entry which is preliminary data.</text>
</comment>
<sequence length="187" mass="20019">MKKTIIGLALLAACTLANAAVIHFDDLSGDETQPIAAGYAGFNWDNMGTVRADTYPGSGFDTGTVSSLNTAFNAYGAPAAISSADGNAWQFTGAFFTSAWVDQEISFEGWRSGTQLFASGAYTIDTTGPRWIELDWAGIDTLVVYNSSPTQWAMDEFTVPEPGSLALMSTSLAGLMFARRRKRSRVS</sequence>
<feature type="chain" id="PRO_5045932068" evidence="1">
    <location>
        <begin position="20"/>
        <end position="187"/>
    </location>
</feature>
<dbReference type="InterPro" id="IPR013424">
    <property type="entry name" value="Ice-binding_C"/>
</dbReference>
<feature type="domain" description="Ice-binding protein C-terminal" evidence="2">
    <location>
        <begin position="158"/>
        <end position="181"/>
    </location>
</feature>
<dbReference type="NCBIfam" id="TIGR02595">
    <property type="entry name" value="PEP_CTERM"/>
    <property type="match status" value="1"/>
</dbReference>
<dbReference type="EMBL" id="JAAQOM010000002">
    <property type="protein sequence ID" value="NIA52857.1"/>
    <property type="molecule type" value="Genomic_DNA"/>
</dbReference>
<evidence type="ECO:0000313" key="4">
    <source>
        <dbReference type="Proteomes" id="UP000716322"/>
    </source>
</evidence>
<evidence type="ECO:0000256" key="1">
    <source>
        <dbReference type="SAM" id="SignalP"/>
    </source>
</evidence>